<feature type="transmembrane region" description="Helical" evidence="1">
    <location>
        <begin position="80"/>
        <end position="99"/>
    </location>
</feature>
<gene>
    <name evidence="2" type="ORF">WA026_010416</name>
</gene>
<comment type="caution">
    <text evidence="2">The sequence shown here is derived from an EMBL/GenBank/DDBJ whole genome shotgun (WGS) entry which is preliminary data.</text>
</comment>
<dbReference type="AlphaFoldDB" id="A0AAW1V4Y8"/>
<evidence type="ECO:0000313" key="2">
    <source>
        <dbReference type="EMBL" id="KAK9890314.1"/>
    </source>
</evidence>
<dbReference type="EMBL" id="JARQZJ010000125">
    <property type="protein sequence ID" value="KAK9890314.1"/>
    <property type="molecule type" value="Genomic_DNA"/>
</dbReference>
<dbReference type="InterPro" id="IPR049352">
    <property type="entry name" value="Rost"/>
</dbReference>
<dbReference type="PANTHER" id="PTHR12242">
    <property type="entry name" value="OS02G0130600 PROTEIN-RELATED"/>
    <property type="match status" value="1"/>
</dbReference>
<keyword evidence="1" id="KW-0472">Membrane</keyword>
<feature type="transmembrane region" description="Helical" evidence="1">
    <location>
        <begin position="38"/>
        <end position="60"/>
    </location>
</feature>
<reference evidence="2 3" key="1">
    <citation type="submission" date="2023-03" db="EMBL/GenBank/DDBJ databases">
        <title>Genome insight into feeding habits of ladybird beetles.</title>
        <authorList>
            <person name="Li H.-S."/>
            <person name="Huang Y.-H."/>
            <person name="Pang H."/>
        </authorList>
    </citation>
    <scope>NUCLEOTIDE SEQUENCE [LARGE SCALE GENOMIC DNA]</scope>
    <source>
        <strain evidence="2">SYSU_2023b</strain>
        <tissue evidence="2">Whole body</tissue>
    </source>
</reference>
<dbReference type="Proteomes" id="UP001431783">
    <property type="component" value="Unassembled WGS sequence"/>
</dbReference>
<keyword evidence="3" id="KW-1185">Reference proteome</keyword>
<feature type="transmembrane region" description="Helical" evidence="1">
    <location>
        <begin position="153"/>
        <end position="171"/>
    </location>
</feature>
<dbReference type="GO" id="GO:0016020">
    <property type="term" value="C:membrane"/>
    <property type="evidence" value="ECO:0007669"/>
    <property type="project" value="TreeGrafter"/>
</dbReference>
<organism evidence="2 3">
    <name type="scientific">Henosepilachna vigintioctopunctata</name>
    <dbReference type="NCBI Taxonomy" id="420089"/>
    <lineage>
        <taxon>Eukaryota</taxon>
        <taxon>Metazoa</taxon>
        <taxon>Ecdysozoa</taxon>
        <taxon>Arthropoda</taxon>
        <taxon>Hexapoda</taxon>
        <taxon>Insecta</taxon>
        <taxon>Pterygota</taxon>
        <taxon>Neoptera</taxon>
        <taxon>Endopterygota</taxon>
        <taxon>Coleoptera</taxon>
        <taxon>Polyphaga</taxon>
        <taxon>Cucujiformia</taxon>
        <taxon>Coccinelloidea</taxon>
        <taxon>Coccinellidae</taxon>
        <taxon>Epilachninae</taxon>
        <taxon>Epilachnini</taxon>
        <taxon>Henosepilachna</taxon>
    </lineage>
</organism>
<keyword evidence="1" id="KW-0812">Transmembrane</keyword>
<evidence type="ECO:0000256" key="1">
    <source>
        <dbReference type="SAM" id="Phobius"/>
    </source>
</evidence>
<accession>A0AAW1V4Y8</accession>
<feature type="transmembrane region" description="Helical" evidence="1">
    <location>
        <begin position="120"/>
        <end position="141"/>
    </location>
</feature>
<evidence type="ECO:0008006" key="4">
    <source>
        <dbReference type="Google" id="ProtNLM"/>
    </source>
</evidence>
<sequence length="289" mass="33654">MLNIFRNTFSLKELSLKVDDPEVFVTCQWQRNRNQASIYYLIYRWIISIYFLVTQLFSILEVSDTDPAWYQAKYPIYLTNWGYTLCTLQALLAAIMLSFSMLGYKEGEFHLPQVLKIYKIYWLIHVIATPLAFIITIIYWTMIYDAKTAGLEVLNIIVHGTNSIIMFFDFWMVSNPVRLAHILYPVIFSSCYVAFSVIYYLAGGTSREGTTYIYPILDWSKATKSLLVCFVVGLFAVFLHVVIFCMYVIKKKIFKKLIQDRNVELPISMTTRKNQSGYVNDAVIMGDEF</sequence>
<proteinExistence type="predicted"/>
<feature type="transmembrane region" description="Helical" evidence="1">
    <location>
        <begin position="183"/>
        <end position="202"/>
    </location>
</feature>
<name>A0AAW1V4Y8_9CUCU</name>
<evidence type="ECO:0000313" key="3">
    <source>
        <dbReference type="Proteomes" id="UP001431783"/>
    </source>
</evidence>
<keyword evidence="1" id="KW-1133">Transmembrane helix</keyword>
<feature type="transmembrane region" description="Helical" evidence="1">
    <location>
        <begin position="222"/>
        <end position="249"/>
    </location>
</feature>
<protein>
    <recommendedName>
        <fullName evidence="4">Protein rolling stone</fullName>
    </recommendedName>
</protein>
<dbReference type="PANTHER" id="PTHR12242:SF49">
    <property type="entry name" value="HEADBUTT, ISOFORM E"/>
    <property type="match status" value="1"/>
</dbReference>
<dbReference type="Pfam" id="PF21534">
    <property type="entry name" value="Rost"/>
    <property type="match status" value="1"/>
</dbReference>